<name>A0A1V4GPZ8_MORLA</name>
<feature type="transmembrane region" description="Helical" evidence="1">
    <location>
        <begin position="6"/>
        <end position="27"/>
    </location>
</feature>
<dbReference type="RefSeq" id="WP_062498375.1">
    <property type="nucleotide sequence ID" value="NZ_MXAN01000081.1"/>
</dbReference>
<keyword evidence="1" id="KW-0472">Membrane</keyword>
<gene>
    <name evidence="2" type="ORF">B5J94_10985</name>
</gene>
<protein>
    <submittedName>
        <fullName evidence="2">Uncharacterized protein</fullName>
    </submittedName>
</protein>
<dbReference type="EMBL" id="MXAN01000081">
    <property type="protein sequence ID" value="OPH34697.1"/>
    <property type="molecule type" value="Genomic_DNA"/>
</dbReference>
<evidence type="ECO:0000256" key="1">
    <source>
        <dbReference type="SAM" id="Phobius"/>
    </source>
</evidence>
<dbReference type="Proteomes" id="UP000191025">
    <property type="component" value="Unassembled WGS sequence"/>
</dbReference>
<organism evidence="2 3">
    <name type="scientific">Moraxella lacunata</name>
    <dbReference type="NCBI Taxonomy" id="477"/>
    <lineage>
        <taxon>Bacteria</taxon>
        <taxon>Pseudomonadati</taxon>
        <taxon>Pseudomonadota</taxon>
        <taxon>Gammaproteobacteria</taxon>
        <taxon>Moraxellales</taxon>
        <taxon>Moraxellaceae</taxon>
        <taxon>Moraxella</taxon>
    </lineage>
</organism>
<accession>A0A1V4GPZ8</accession>
<comment type="caution">
    <text evidence="2">The sequence shown here is derived from an EMBL/GenBank/DDBJ whole genome shotgun (WGS) entry which is preliminary data.</text>
</comment>
<keyword evidence="1" id="KW-0812">Transmembrane</keyword>
<proteinExistence type="predicted"/>
<keyword evidence="1" id="KW-1133">Transmembrane helix</keyword>
<reference evidence="3" key="1">
    <citation type="submission" date="2017-03" db="EMBL/GenBank/DDBJ databases">
        <title>Draft genome sequence of Moraxella equi CCUG 4950T type strain.</title>
        <authorList>
            <person name="Salva-Serra F."/>
            <person name="Engstrom-Jakobsson H."/>
            <person name="Thorell K."/>
            <person name="Jaen-Luchoro D."/>
            <person name="Gonzales-Siles L."/>
            <person name="Karlsson R."/>
            <person name="Yazdan S."/>
            <person name="Boulund F."/>
            <person name="Johnning A."/>
            <person name="Engstrand L."/>
            <person name="Kristiansson E."/>
            <person name="Moore E."/>
        </authorList>
    </citation>
    <scope>NUCLEOTIDE SEQUENCE [LARGE SCALE GENOMIC DNA]</scope>
    <source>
        <strain evidence="3">CCUG 4441</strain>
    </source>
</reference>
<sequence>MMFWDIMAMIFAGFLFAGLAMPIKIFYKKTPKWFIPIMAGLGMMSYQVYSEYQWFGDTSAKLPDGSVVVASVPKTTWFRPWSYIKPQVFQFVVLDTANVVSLDETTKQAQVYFFERRLPAQKLDVLFDCQKGVQSYVMNRDFSRLNWQKLDYTDKAVGLVCR</sequence>
<dbReference type="AlphaFoldDB" id="A0A1V4GPZ8"/>
<evidence type="ECO:0000313" key="2">
    <source>
        <dbReference type="EMBL" id="OPH34697.1"/>
    </source>
</evidence>
<evidence type="ECO:0000313" key="3">
    <source>
        <dbReference type="Proteomes" id="UP000191025"/>
    </source>
</evidence>